<evidence type="ECO:0000313" key="2">
    <source>
        <dbReference type="Proteomes" id="UP000003558"/>
    </source>
</evidence>
<gene>
    <name evidence="1" type="ORF">GOALK_033_01010</name>
</gene>
<dbReference type="AlphaFoldDB" id="F9VSH9"/>
<name>F9VSH9_9ACTN</name>
<reference evidence="1 2" key="1">
    <citation type="submission" date="2011-05" db="EMBL/GenBank/DDBJ databases">
        <title>Whole genome shotgun sequence of Gordonia alkanivorans NBRC 16433.</title>
        <authorList>
            <person name="Hosoyama A."/>
            <person name="Nakamura S."/>
            <person name="Takarada H."/>
            <person name="Tsuchikane K."/>
            <person name="Yamazaki S."/>
            <person name="Fujita N."/>
        </authorList>
    </citation>
    <scope>NUCLEOTIDE SEQUENCE [LARGE SCALE GENOMIC DNA]</scope>
    <source>
        <strain evidence="1 2">NBRC 16433</strain>
    </source>
</reference>
<dbReference type="EMBL" id="BACI01000033">
    <property type="protein sequence ID" value="GAA11568.1"/>
    <property type="molecule type" value="Genomic_DNA"/>
</dbReference>
<dbReference type="RefSeq" id="WP_006357726.1">
    <property type="nucleotide sequence ID" value="NZ_BACI01000033.1"/>
</dbReference>
<accession>F9VSH9</accession>
<dbReference type="STRING" id="1027371.GOALK_033_01010"/>
<sequence>MLVVFLAAFAVCALVGLSIWLIVLFGLLSGVQAVAWVTERTSAWRLPAEPGTGP</sequence>
<comment type="caution">
    <text evidence="1">The sequence shown here is derived from an EMBL/GenBank/DDBJ whole genome shotgun (WGS) entry which is preliminary data.</text>
</comment>
<evidence type="ECO:0000313" key="1">
    <source>
        <dbReference type="EMBL" id="GAA11568.1"/>
    </source>
</evidence>
<organism evidence="1 2">
    <name type="scientific">Gordonia alkanivorans NBRC 16433</name>
    <dbReference type="NCBI Taxonomy" id="1027371"/>
    <lineage>
        <taxon>Bacteria</taxon>
        <taxon>Bacillati</taxon>
        <taxon>Actinomycetota</taxon>
        <taxon>Actinomycetes</taxon>
        <taxon>Mycobacteriales</taxon>
        <taxon>Gordoniaceae</taxon>
        <taxon>Gordonia</taxon>
    </lineage>
</organism>
<dbReference type="Proteomes" id="UP000003558">
    <property type="component" value="Unassembled WGS sequence"/>
</dbReference>
<proteinExistence type="predicted"/>
<dbReference type="GeneID" id="80262615"/>
<protein>
    <submittedName>
        <fullName evidence="1">Uncharacterized protein</fullName>
    </submittedName>
</protein>